<dbReference type="AlphaFoldDB" id="A0A6G1GLW6"/>
<organism evidence="2 3">
    <name type="scientific">Aulographum hederae CBS 113979</name>
    <dbReference type="NCBI Taxonomy" id="1176131"/>
    <lineage>
        <taxon>Eukaryota</taxon>
        <taxon>Fungi</taxon>
        <taxon>Dikarya</taxon>
        <taxon>Ascomycota</taxon>
        <taxon>Pezizomycotina</taxon>
        <taxon>Dothideomycetes</taxon>
        <taxon>Pleosporomycetidae</taxon>
        <taxon>Aulographales</taxon>
        <taxon>Aulographaceae</taxon>
    </lineage>
</organism>
<feature type="compositionally biased region" description="Polar residues" evidence="1">
    <location>
        <begin position="117"/>
        <end position="127"/>
    </location>
</feature>
<evidence type="ECO:0000256" key="1">
    <source>
        <dbReference type="SAM" id="MobiDB-lite"/>
    </source>
</evidence>
<keyword evidence="3" id="KW-1185">Reference proteome</keyword>
<feature type="compositionally biased region" description="Basic and acidic residues" evidence="1">
    <location>
        <begin position="103"/>
        <end position="116"/>
    </location>
</feature>
<gene>
    <name evidence="2" type="ORF">K402DRAFT_424932</name>
</gene>
<sequence>MSTNRKMERLAATLDRQILDSTPPAAPSDTLISPIQQSGGDAPVTSIDYDNPVSQANMFSPSPSTSRPETRAVDTPVSFSTDEEWASLFEEDYDWPTEQGEEETPRPTQRSDDKPINSRTIPPTISSPMPLPSSDIIEQREGQDALAELDGKFLSVKLEWASNTDGMSSSESSRHLRVVDWGAAAEYLDGTPGPSSLASRGKKRRMDEDDEINGEIQGGAGVEAMGTPMNSPENV</sequence>
<accession>A0A6G1GLW6</accession>
<proteinExistence type="predicted"/>
<protein>
    <submittedName>
        <fullName evidence="2">Uncharacterized protein</fullName>
    </submittedName>
</protein>
<name>A0A6G1GLW6_9PEZI</name>
<feature type="region of interest" description="Disordered" evidence="1">
    <location>
        <begin position="186"/>
        <end position="235"/>
    </location>
</feature>
<dbReference type="Proteomes" id="UP000800041">
    <property type="component" value="Unassembled WGS sequence"/>
</dbReference>
<reference evidence="2" key="1">
    <citation type="journal article" date="2020" name="Stud. Mycol.">
        <title>101 Dothideomycetes genomes: a test case for predicting lifestyles and emergence of pathogens.</title>
        <authorList>
            <person name="Haridas S."/>
            <person name="Albert R."/>
            <person name="Binder M."/>
            <person name="Bloem J."/>
            <person name="Labutti K."/>
            <person name="Salamov A."/>
            <person name="Andreopoulos B."/>
            <person name="Baker S."/>
            <person name="Barry K."/>
            <person name="Bills G."/>
            <person name="Bluhm B."/>
            <person name="Cannon C."/>
            <person name="Castanera R."/>
            <person name="Culley D."/>
            <person name="Daum C."/>
            <person name="Ezra D."/>
            <person name="Gonzalez J."/>
            <person name="Henrissat B."/>
            <person name="Kuo A."/>
            <person name="Liang C."/>
            <person name="Lipzen A."/>
            <person name="Lutzoni F."/>
            <person name="Magnuson J."/>
            <person name="Mondo S."/>
            <person name="Nolan M."/>
            <person name="Ohm R."/>
            <person name="Pangilinan J."/>
            <person name="Park H.-J."/>
            <person name="Ramirez L."/>
            <person name="Alfaro M."/>
            <person name="Sun H."/>
            <person name="Tritt A."/>
            <person name="Yoshinaga Y."/>
            <person name="Zwiers L.-H."/>
            <person name="Turgeon B."/>
            <person name="Goodwin S."/>
            <person name="Spatafora J."/>
            <person name="Crous P."/>
            <person name="Grigoriev I."/>
        </authorList>
    </citation>
    <scope>NUCLEOTIDE SEQUENCE</scope>
    <source>
        <strain evidence="2">CBS 113979</strain>
    </source>
</reference>
<feature type="compositionally biased region" description="Polar residues" evidence="1">
    <location>
        <begin position="30"/>
        <end position="39"/>
    </location>
</feature>
<evidence type="ECO:0000313" key="3">
    <source>
        <dbReference type="Proteomes" id="UP000800041"/>
    </source>
</evidence>
<dbReference type="EMBL" id="ML977190">
    <property type="protein sequence ID" value="KAF1981956.1"/>
    <property type="molecule type" value="Genomic_DNA"/>
</dbReference>
<evidence type="ECO:0000313" key="2">
    <source>
        <dbReference type="EMBL" id="KAF1981956.1"/>
    </source>
</evidence>
<feature type="region of interest" description="Disordered" evidence="1">
    <location>
        <begin position="14"/>
        <end position="135"/>
    </location>
</feature>
<feature type="compositionally biased region" description="Acidic residues" evidence="1">
    <location>
        <begin position="81"/>
        <end position="102"/>
    </location>
</feature>